<dbReference type="AlphaFoldDB" id="X1VY49"/>
<feature type="non-terminal residue" evidence="1">
    <location>
        <position position="48"/>
    </location>
</feature>
<feature type="non-terminal residue" evidence="1">
    <location>
        <position position="1"/>
    </location>
</feature>
<comment type="caution">
    <text evidence="1">The sequence shown here is derived from an EMBL/GenBank/DDBJ whole genome shotgun (WGS) entry which is preliminary data.</text>
</comment>
<proteinExistence type="predicted"/>
<sequence>KLIIGLGNPGQAYVNNRHNLGFICLNHFARTQGIRFDKKQGQARTGSG</sequence>
<name>X1VY49_9ZZZZ</name>
<dbReference type="InterPro" id="IPR036416">
    <property type="entry name" value="Pept_tRNA_hydro_sf"/>
</dbReference>
<dbReference type="Pfam" id="PF01195">
    <property type="entry name" value="Pept_tRNA_hydro"/>
    <property type="match status" value="1"/>
</dbReference>
<dbReference type="GO" id="GO:0004045">
    <property type="term" value="F:peptidyl-tRNA hydrolase activity"/>
    <property type="evidence" value="ECO:0007669"/>
    <property type="project" value="InterPro"/>
</dbReference>
<dbReference type="SUPFAM" id="SSF53178">
    <property type="entry name" value="Peptidyl-tRNA hydrolase-like"/>
    <property type="match status" value="1"/>
</dbReference>
<dbReference type="EMBL" id="BARW01042935">
    <property type="protein sequence ID" value="GAJ16950.1"/>
    <property type="molecule type" value="Genomic_DNA"/>
</dbReference>
<organism evidence="1">
    <name type="scientific">marine sediment metagenome</name>
    <dbReference type="NCBI Taxonomy" id="412755"/>
    <lineage>
        <taxon>unclassified sequences</taxon>
        <taxon>metagenomes</taxon>
        <taxon>ecological metagenomes</taxon>
    </lineage>
</organism>
<evidence type="ECO:0000313" key="1">
    <source>
        <dbReference type="EMBL" id="GAJ16950.1"/>
    </source>
</evidence>
<dbReference type="InterPro" id="IPR018171">
    <property type="entry name" value="Pept_tRNA_hydro_CS"/>
</dbReference>
<gene>
    <name evidence="1" type="ORF">S12H4_63277</name>
</gene>
<accession>X1VY49</accession>
<dbReference type="InterPro" id="IPR001328">
    <property type="entry name" value="Pept_tRNA_hydro"/>
</dbReference>
<dbReference type="Gene3D" id="3.40.50.1470">
    <property type="entry name" value="Peptidyl-tRNA hydrolase"/>
    <property type="match status" value="1"/>
</dbReference>
<reference evidence="1" key="1">
    <citation type="journal article" date="2014" name="Front. Microbiol.">
        <title>High frequency of phylogenetically diverse reductive dehalogenase-homologous genes in deep subseafloor sedimentary metagenomes.</title>
        <authorList>
            <person name="Kawai M."/>
            <person name="Futagami T."/>
            <person name="Toyoda A."/>
            <person name="Takaki Y."/>
            <person name="Nishi S."/>
            <person name="Hori S."/>
            <person name="Arai W."/>
            <person name="Tsubouchi T."/>
            <person name="Morono Y."/>
            <person name="Uchiyama I."/>
            <person name="Ito T."/>
            <person name="Fujiyama A."/>
            <person name="Inagaki F."/>
            <person name="Takami H."/>
        </authorList>
    </citation>
    <scope>NUCLEOTIDE SEQUENCE</scope>
    <source>
        <strain evidence="1">Expedition CK06-06</strain>
    </source>
</reference>
<dbReference type="PROSITE" id="PS01195">
    <property type="entry name" value="PEPT_TRNA_HYDROL_1"/>
    <property type="match status" value="1"/>
</dbReference>
<evidence type="ECO:0008006" key="2">
    <source>
        <dbReference type="Google" id="ProtNLM"/>
    </source>
</evidence>
<protein>
    <recommendedName>
        <fullName evidence="2">Aminoacyl-tRNA hydrolase</fullName>
    </recommendedName>
</protein>